<name>A0ABX2CYA4_9CYAN</name>
<evidence type="ECO:0000313" key="2">
    <source>
        <dbReference type="EMBL" id="NQE34742.1"/>
    </source>
</evidence>
<keyword evidence="3" id="KW-1185">Reference proteome</keyword>
<dbReference type="RefSeq" id="WP_172187545.1">
    <property type="nucleotide sequence ID" value="NZ_CAWPPK010000250.1"/>
</dbReference>
<dbReference type="Gene3D" id="3.40.50.300">
    <property type="entry name" value="P-loop containing nucleotide triphosphate hydrolases"/>
    <property type="match status" value="1"/>
</dbReference>
<comment type="caution">
    <text evidence="2">The sequence shown here is derived from an EMBL/GenBank/DDBJ whole genome shotgun (WGS) entry which is preliminary data.</text>
</comment>
<dbReference type="Proteomes" id="UP000702425">
    <property type="component" value="Unassembled WGS sequence"/>
</dbReference>
<proteinExistence type="predicted"/>
<evidence type="ECO:0000313" key="3">
    <source>
        <dbReference type="Proteomes" id="UP000702425"/>
    </source>
</evidence>
<gene>
    <name evidence="2" type="ORF">E5S67_02470</name>
</gene>
<organism evidence="2 3">
    <name type="scientific">Microcoleus asticus IPMA8</name>
    <dbReference type="NCBI Taxonomy" id="2563858"/>
    <lineage>
        <taxon>Bacteria</taxon>
        <taxon>Bacillati</taxon>
        <taxon>Cyanobacteriota</taxon>
        <taxon>Cyanophyceae</taxon>
        <taxon>Oscillatoriophycideae</taxon>
        <taxon>Oscillatoriales</taxon>
        <taxon>Microcoleaceae</taxon>
        <taxon>Microcoleus</taxon>
        <taxon>Microcoleus asticus</taxon>
    </lineage>
</organism>
<sequence length="454" mass="52551">MKNLEKLVEFAIQFVATKTGFSLNYIQKVILRESLLEDKKTYAQIAEQNNYSESYIKFTVAPKLWQLLSHAMGEKVNKTNLQALLEQQFINLNNIQNTETTTAIYGVSLTVECYVLESPEGQVPLASGLYIERSTIEQTCYQEILQPRAFLRIFAPRKMGKTSLIARILEYGSSQNYHTVRLSLHCAGTQVFASSDRFLRWFCTNITQQLGLASRLNDYWDEDMGALMNSTIYFQGYILNEISQPIILALDGIDQLFEYPELAGDFFVLLRSWYEETKDTSVWQKLRVVMAHSVEVYIPLPTHRSPFNVGLAIELPIFNQEQVQDLAQRHQLQLTASELEQLMKLTGGFPYLIRLALYQTARLKILLQTLLQDATRNTGIYQQHLQYQLWNFQQHPQLADAFQQVLTAPIQLEMEVAFKLKSLGLVHLVDSQATVSCELYQEYFRHYFFIFEQH</sequence>
<dbReference type="Pfam" id="PF14516">
    <property type="entry name" value="AAA_35"/>
    <property type="match status" value="1"/>
</dbReference>
<protein>
    <recommendedName>
        <fullName evidence="1">vWA-MoxR associated protein N-terminal HTH domain-containing protein</fullName>
    </recommendedName>
</protein>
<dbReference type="Pfam" id="PF26355">
    <property type="entry name" value="HTH_VMAP-M9"/>
    <property type="match status" value="1"/>
</dbReference>
<evidence type="ECO:0000259" key="1">
    <source>
        <dbReference type="Pfam" id="PF26355"/>
    </source>
</evidence>
<dbReference type="SUPFAM" id="SSF52540">
    <property type="entry name" value="P-loop containing nucleoside triphosphate hydrolases"/>
    <property type="match status" value="1"/>
</dbReference>
<dbReference type="EMBL" id="SRRZ01000038">
    <property type="protein sequence ID" value="NQE34742.1"/>
    <property type="molecule type" value="Genomic_DNA"/>
</dbReference>
<dbReference type="InterPro" id="IPR027417">
    <property type="entry name" value="P-loop_NTPase"/>
</dbReference>
<reference evidence="2 3" key="1">
    <citation type="journal article" date="2020" name="Sci. Rep.">
        <title>A novel cyanobacterial geosmin producer, revising GeoA distribution and dispersion patterns in Bacteria.</title>
        <authorList>
            <person name="Churro C."/>
            <person name="Semedo-Aguiar A.P."/>
            <person name="Silva A.D."/>
            <person name="Pereira-Leal J.B."/>
            <person name="Leite R.B."/>
        </authorList>
    </citation>
    <scope>NUCLEOTIDE SEQUENCE [LARGE SCALE GENOMIC DNA]</scope>
    <source>
        <strain evidence="2 3">IPMA8</strain>
    </source>
</reference>
<accession>A0ABX2CYA4</accession>
<dbReference type="InterPro" id="IPR058651">
    <property type="entry name" value="HTH_VMAP-M9"/>
</dbReference>
<feature type="domain" description="vWA-MoxR associated protein N-terminal HTH" evidence="1">
    <location>
        <begin position="3"/>
        <end position="87"/>
    </location>
</feature>